<evidence type="ECO:0000313" key="2">
    <source>
        <dbReference type="Proteomes" id="UP000615446"/>
    </source>
</evidence>
<proteinExistence type="predicted"/>
<reference evidence="1" key="1">
    <citation type="submission" date="2019-10" db="EMBL/GenBank/DDBJ databases">
        <title>Conservation and host-specific expression of non-tandemly repeated heterogenous ribosome RNA gene in arbuscular mycorrhizal fungi.</title>
        <authorList>
            <person name="Maeda T."/>
            <person name="Kobayashi Y."/>
            <person name="Nakagawa T."/>
            <person name="Ezawa T."/>
            <person name="Yamaguchi K."/>
            <person name="Bino T."/>
            <person name="Nishimoto Y."/>
            <person name="Shigenobu S."/>
            <person name="Kawaguchi M."/>
        </authorList>
    </citation>
    <scope>NUCLEOTIDE SEQUENCE</scope>
    <source>
        <strain evidence="1">HR1</strain>
    </source>
</reference>
<dbReference type="Proteomes" id="UP000615446">
    <property type="component" value="Unassembled WGS sequence"/>
</dbReference>
<evidence type="ECO:0000313" key="1">
    <source>
        <dbReference type="EMBL" id="GES76481.1"/>
    </source>
</evidence>
<sequence length="69" mass="8251">MNSNVQKAFKSKRWYRELKEKNCIARSEFMDSQKDFMSRGLSLNSQMTKRLSLRVVSNNQIIMINWFSV</sequence>
<name>A0A8H3KY48_9GLOM</name>
<protein>
    <submittedName>
        <fullName evidence="1">Uncharacterized protein</fullName>
    </submittedName>
</protein>
<accession>A0A8H3KY48</accession>
<dbReference type="AlphaFoldDB" id="A0A8H3KY48"/>
<comment type="caution">
    <text evidence="1">The sequence shown here is derived from an EMBL/GenBank/DDBJ whole genome shotgun (WGS) entry which is preliminary data.</text>
</comment>
<dbReference type="EMBL" id="BLAL01000020">
    <property type="protein sequence ID" value="GES76481.1"/>
    <property type="molecule type" value="Genomic_DNA"/>
</dbReference>
<organism evidence="1 2">
    <name type="scientific">Rhizophagus clarus</name>
    <dbReference type="NCBI Taxonomy" id="94130"/>
    <lineage>
        <taxon>Eukaryota</taxon>
        <taxon>Fungi</taxon>
        <taxon>Fungi incertae sedis</taxon>
        <taxon>Mucoromycota</taxon>
        <taxon>Glomeromycotina</taxon>
        <taxon>Glomeromycetes</taxon>
        <taxon>Glomerales</taxon>
        <taxon>Glomeraceae</taxon>
        <taxon>Rhizophagus</taxon>
    </lineage>
</organism>
<gene>
    <name evidence="1" type="ORF">RCL2_000388300</name>
</gene>